<gene>
    <name evidence="1" type="ORF">CBG21_08885</name>
</gene>
<dbReference type="AlphaFoldDB" id="A0A256VF40"/>
<dbReference type="Proteomes" id="UP000216122">
    <property type="component" value="Unassembled WGS sequence"/>
</dbReference>
<dbReference type="EMBL" id="NGQC01000063">
    <property type="protein sequence ID" value="OYT02208.1"/>
    <property type="molecule type" value="Genomic_DNA"/>
</dbReference>
<sequence length="83" mass="9475">MVGKVFPTTAKQSTQLRTLKQVIIVILIFNSKLSIKHLRFSIERILVMMVRQVRGFNSIKLNNGIYNYGSLSLIACCSFIKLE</sequence>
<evidence type="ECO:0000313" key="2">
    <source>
        <dbReference type="Proteomes" id="UP000216122"/>
    </source>
</evidence>
<reference evidence="1 2" key="2">
    <citation type="submission" date="2017-09" db="EMBL/GenBank/DDBJ databases">
        <title>Tripartite evolution among Lactobacillus johnsonii, Lactobacillus taiwanensis, Lactobacillus reuteri and their rodent host.</title>
        <authorList>
            <person name="Wang T."/>
            <person name="Knowles S."/>
            <person name="Cheng C."/>
        </authorList>
    </citation>
    <scope>NUCLEOTIDE SEQUENCE [LARGE SCALE GENOMIC DNA]</scope>
    <source>
        <strain evidence="1 2">103v</strain>
    </source>
</reference>
<name>A0A256VF40_LIMRT</name>
<evidence type="ECO:0000313" key="1">
    <source>
        <dbReference type="EMBL" id="OYT02208.1"/>
    </source>
</evidence>
<comment type="caution">
    <text evidence="1">The sequence shown here is derived from an EMBL/GenBank/DDBJ whole genome shotgun (WGS) entry which is preliminary data.</text>
</comment>
<reference evidence="2" key="1">
    <citation type="submission" date="2017-05" db="EMBL/GenBank/DDBJ databases">
        <authorList>
            <person name="Lin X.B."/>
            <person name="Stothard P."/>
            <person name="Tasseva G."/>
            <person name="Walter J."/>
        </authorList>
    </citation>
    <scope>NUCLEOTIDE SEQUENCE [LARGE SCALE GENOMIC DNA]</scope>
    <source>
        <strain evidence="2">103v</strain>
    </source>
</reference>
<protein>
    <submittedName>
        <fullName evidence="1">Uncharacterized protein</fullName>
    </submittedName>
</protein>
<proteinExistence type="predicted"/>
<accession>A0A256VF40</accession>
<organism evidence="1 2">
    <name type="scientific">Limosilactobacillus reuteri</name>
    <name type="common">Lactobacillus reuteri</name>
    <dbReference type="NCBI Taxonomy" id="1598"/>
    <lineage>
        <taxon>Bacteria</taxon>
        <taxon>Bacillati</taxon>
        <taxon>Bacillota</taxon>
        <taxon>Bacilli</taxon>
        <taxon>Lactobacillales</taxon>
        <taxon>Lactobacillaceae</taxon>
        <taxon>Limosilactobacillus</taxon>
    </lineage>
</organism>